<dbReference type="InterPro" id="IPR001810">
    <property type="entry name" value="F-box_dom"/>
</dbReference>
<dbReference type="SUPFAM" id="SSF81383">
    <property type="entry name" value="F-box domain"/>
    <property type="match status" value="1"/>
</dbReference>
<dbReference type="CDD" id="cd09917">
    <property type="entry name" value="F-box_SF"/>
    <property type="match status" value="1"/>
</dbReference>
<protein>
    <recommendedName>
        <fullName evidence="1">F-box domain-containing protein</fullName>
    </recommendedName>
</protein>
<dbReference type="InterPro" id="IPR036047">
    <property type="entry name" value="F-box-like_dom_sf"/>
</dbReference>
<dbReference type="PROSITE" id="PS50181">
    <property type="entry name" value="FBOX"/>
    <property type="match status" value="1"/>
</dbReference>
<sequence length="311" mass="35568">MDIPPPHAARFMPADPQQPLSPLMELPREVLRHVTSFIDWETLRSLRASCWEFRCIADDITLDNRMARETAALAAPLEALNVLEEALQGLYATESTNENAEELRETTLVVQHQLVLALEHACAAVAPMARWPSPMRAALLRAIFASTRLLCRTPFHDWASLRLVVYALVEMNREIGFPLKLQVDDDSGVQLIDVRCEAQILYQRLVGLQREQLRRAAHRNRVSWDAVLELMMDHLPFLPPHPDARRNLLHVATLTRWMWVEDAREACDWLYDMTATLSPELHREVFETLQFNVGVMAAERQGAPLRLASDE</sequence>
<proteinExistence type="predicted"/>
<dbReference type="Proteomes" id="UP000464787">
    <property type="component" value="Chromosome"/>
</dbReference>
<organism evidence="2 3">
    <name type="scientific">Xylophilus rhododendri</name>
    <dbReference type="NCBI Taxonomy" id="2697032"/>
    <lineage>
        <taxon>Bacteria</taxon>
        <taxon>Pseudomonadati</taxon>
        <taxon>Pseudomonadota</taxon>
        <taxon>Betaproteobacteria</taxon>
        <taxon>Burkholderiales</taxon>
        <taxon>Xylophilus</taxon>
    </lineage>
</organism>
<dbReference type="KEGG" id="xyk:GT347_23345"/>
<gene>
    <name evidence="2" type="ORF">GT347_23345</name>
</gene>
<accession>A0A857J9F0</accession>
<keyword evidence="3" id="KW-1185">Reference proteome</keyword>
<evidence type="ECO:0000313" key="2">
    <source>
        <dbReference type="EMBL" id="QHJ00661.1"/>
    </source>
</evidence>
<feature type="domain" description="F-box" evidence="1">
    <location>
        <begin position="20"/>
        <end position="70"/>
    </location>
</feature>
<dbReference type="RefSeq" id="WP_160554470.1">
    <property type="nucleotide sequence ID" value="NZ_CP047650.1"/>
</dbReference>
<evidence type="ECO:0000259" key="1">
    <source>
        <dbReference type="PROSITE" id="PS50181"/>
    </source>
</evidence>
<evidence type="ECO:0000313" key="3">
    <source>
        <dbReference type="Proteomes" id="UP000464787"/>
    </source>
</evidence>
<reference evidence="2 3" key="1">
    <citation type="submission" date="2020-01" db="EMBL/GenBank/DDBJ databases">
        <title>Genome sequencing of strain KACC 21265.</title>
        <authorList>
            <person name="Heo J."/>
            <person name="Kim S.-J."/>
            <person name="Kim J.-S."/>
            <person name="Hong S.-B."/>
            <person name="Kwon S.-W."/>
        </authorList>
    </citation>
    <scope>NUCLEOTIDE SEQUENCE [LARGE SCALE GENOMIC DNA]</scope>
    <source>
        <strain evidence="2 3">KACC 21265</strain>
    </source>
</reference>
<dbReference type="AlphaFoldDB" id="A0A857J9F0"/>
<name>A0A857J9F0_9BURK</name>
<dbReference type="EMBL" id="CP047650">
    <property type="protein sequence ID" value="QHJ00661.1"/>
    <property type="molecule type" value="Genomic_DNA"/>
</dbReference>